<protein>
    <submittedName>
        <fullName evidence="4">Mannose-6-phosphate isomerase</fullName>
    </submittedName>
</protein>
<dbReference type="SUPFAM" id="SSF53697">
    <property type="entry name" value="SIS domain"/>
    <property type="match status" value="1"/>
</dbReference>
<dbReference type="Pfam" id="PF10432">
    <property type="entry name" value="bact-PGI_C"/>
    <property type="match status" value="1"/>
</dbReference>
<organism evidence="4 5">
    <name type="scientific">Streptomyces sedi</name>
    <dbReference type="NCBI Taxonomy" id="555059"/>
    <lineage>
        <taxon>Bacteria</taxon>
        <taxon>Bacillati</taxon>
        <taxon>Actinomycetota</taxon>
        <taxon>Actinomycetes</taxon>
        <taxon>Kitasatosporales</taxon>
        <taxon>Streptomycetaceae</taxon>
        <taxon>Streptomyces</taxon>
    </lineage>
</organism>
<sequence>MFDEALLDAPDQLLRADPRGLLRAAASAGAQVRSAARGAAESPLVRLTPEGRPGTVLHAGLGPQVPLLADLFGALAGDALRVETLRPGGPAADPGALTWSLPRWVGPLDLLLITSLDGVEPGLALLVEAAARRGCSVVAVTPERSPLAEAVTHRRGLLLPLTGAPFQEPTGTRAAPGPAWALLTPLLLLGDRLGLFEASDATLQLVADRLDGVAERCGPATRTQDNPAKELAAHLGAALPLLWSEGPLSGVVARHARRTLIGLAGRPALEAALPEALETHAPLLSGDLAGATDPDDFFRDRVEEPEPLRPYLLLFRDPPPNGAPGGLPSAADAARDLAFDRGVGVAELAPEPGEPLVALARSLAETDLAAVYLTLAAGPRG</sequence>
<dbReference type="AlphaFoldDB" id="A0A5C4URG2"/>
<dbReference type="GO" id="GO:0097367">
    <property type="term" value="F:carbohydrate derivative binding"/>
    <property type="evidence" value="ECO:0007669"/>
    <property type="project" value="InterPro"/>
</dbReference>
<dbReference type="RefSeq" id="WP_139649114.1">
    <property type="nucleotide sequence ID" value="NZ_BAAAZS010000080.1"/>
</dbReference>
<dbReference type="GO" id="GO:0004347">
    <property type="term" value="F:glucose-6-phosphate isomerase activity"/>
    <property type="evidence" value="ECO:0007669"/>
    <property type="project" value="InterPro"/>
</dbReference>
<evidence type="ECO:0000256" key="2">
    <source>
        <dbReference type="ARBA" id="ARBA00023235"/>
    </source>
</evidence>
<dbReference type="GO" id="GO:1901135">
    <property type="term" value="P:carbohydrate derivative metabolic process"/>
    <property type="evidence" value="ECO:0007669"/>
    <property type="project" value="InterPro"/>
</dbReference>
<dbReference type="InterPro" id="IPR046348">
    <property type="entry name" value="SIS_dom_sf"/>
</dbReference>
<keyword evidence="2 4" id="KW-0413">Isomerase</keyword>
<dbReference type="OrthoDB" id="5241724at2"/>
<dbReference type="GO" id="GO:0005975">
    <property type="term" value="P:carbohydrate metabolic process"/>
    <property type="evidence" value="ECO:0007669"/>
    <property type="project" value="InterPro"/>
</dbReference>
<gene>
    <name evidence="4" type="ORF">FH715_24850</name>
</gene>
<dbReference type="InterPro" id="IPR019490">
    <property type="entry name" value="Glu6P/Mann6P_isomerase_C"/>
</dbReference>
<evidence type="ECO:0000256" key="1">
    <source>
        <dbReference type="ARBA" id="ARBA00010523"/>
    </source>
</evidence>
<name>A0A5C4URG2_9ACTN</name>
<dbReference type="GO" id="GO:0004476">
    <property type="term" value="F:mannose-6-phosphate isomerase activity"/>
    <property type="evidence" value="ECO:0007669"/>
    <property type="project" value="InterPro"/>
</dbReference>
<accession>A0A5C4URG2</accession>
<evidence type="ECO:0000259" key="3">
    <source>
        <dbReference type="Pfam" id="PF10432"/>
    </source>
</evidence>
<dbReference type="Gene3D" id="3.40.50.10490">
    <property type="entry name" value="Glucose-6-phosphate isomerase like protein, domain 1"/>
    <property type="match status" value="1"/>
</dbReference>
<evidence type="ECO:0000313" key="4">
    <source>
        <dbReference type="EMBL" id="TNM26220.1"/>
    </source>
</evidence>
<keyword evidence="5" id="KW-1185">Reference proteome</keyword>
<dbReference type="Proteomes" id="UP000311713">
    <property type="component" value="Unassembled WGS sequence"/>
</dbReference>
<evidence type="ECO:0000313" key="5">
    <source>
        <dbReference type="Proteomes" id="UP000311713"/>
    </source>
</evidence>
<feature type="domain" description="Bifunctional glucose-6-phosphate/mannose-6-phosphate isomerase C-terminal" evidence="3">
    <location>
        <begin position="225"/>
        <end position="378"/>
    </location>
</feature>
<comment type="caution">
    <text evidence="4">The sequence shown here is derived from an EMBL/GenBank/DDBJ whole genome shotgun (WGS) entry which is preliminary data.</text>
</comment>
<reference evidence="4 5" key="1">
    <citation type="submission" date="2019-06" db="EMBL/GenBank/DDBJ databases">
        <title>Draft genome of Streptomyces sedi sp. JCM16909.</title>
        <authorList>
            <person name="Klykleung N."/>
            <person name="Tanasupawat S."/>
            <person name="Kudo T."/>
            <person name="Yuki M."/>
            <person name="Ohkuma M."/>
        </authorList>
    </citation>
    <scope>NUCLEOTIDE SEQUENCE [LARGE SCALE GENOMIC DNA]</scope>
    <source>
        <strain evidence="4 5">JCM 16909</strain>
    </source>
</reference>
<comment type="similarity">
    <text evidence="1">Belongs to the PGI/PMI family.</text>
</comment>
<proteinExistence type="inferred from homology"/>
<dbReference type="EMBL" id="VDGT01000024">
    <property type="protein sequence ID" value="TNM26220.1"/>
    <property type="molecule type" value="Genomic_DNA"/>
</dbReference>